<comment type="caution">
    <text evidence="2">The sequence shown here is derived from an EMBL/GenBank/DDBJ whole genome shotgun (WGS) entry which is preliminary data.</text>
</comment>
<protein>
    <submittedName>
        <fullName evidence="2">DgyrCDS3522</fullName>
    </submittedName>
</protein>
<dbReference type="CDD" id="cd23659">
    <property type="entry name" value="USP_At3g01520-like"/>
    <property type="match status" value="1"/>
</dbReference>
<gene>
    <name evidence="2" type="ORF">DGYR_LOCUS3236</name>
</gene>
<dbReference type="AlphaFoldDB" id="A0A7I8VEM4"/>
<dbReference type="Proteomes" id="UP000549394">
    <property type="component" value="Unassembled WGS sequence"/>
</dbReference>
<accession>A0A7I8VEM4</accession>
<evidence type="ECO:0000313" key="2">
    <source>
        <dbReference type="EMBL" id="CAD5114390.1"/>
    </source>
</evidence>
<name>A0A7I8VEM4_9ANNE</name>
<sequence>MSGELVIIAVDGSKQAEEAFEWYTKHLHKAGNRLILAHSIEAPSMPTRESWEQQTQAGQVKSKELKEKYDEKLRASNIDKFEWEEEVEKPGEFLCGLAKNKSASYVVMGKINNFYL</sequence>
<keyword evidence="3" id="KW-1185">Reference proteome</keyword>
<evidence type="ECO:0000313" key="3">
    <source>
        <dbReference type="Proteomes" id="UP000549394"/>
    </source>
</evidence>
<dbReference type="Pfam" id="PF00582">
    <property type="entry name" value="Usp"/>
    <property type="match status" value="1"/>
</dbReference>
<organism evidence="2 3">
    <name type="scientific">Dimorphilus gyrociliatus</name>
    <dbReference type="NCBI Taxonomy" id="2664684"/>
    <lineage>
        <taxon>Eukaryota</taxon>
        <taxon>Metazoa</taxon>
        <taxon>Spiralia</taxon>
        <taxon>Lophotrochozoa</taxon>
        <taxon>Annelida</taxon>
        <taxon>Polychaeta</taxon>
        <taxon>Polychaeta incertae sedis</taxon>
        <taxon>Dinophilidae</taxon>
        <taxon>Dimorphilus</taxon>
    </lineage>
</organism>
<dbReference type="EMBL" id="CAJFCJ010000005">
    <property type="protein sequence ID" value="CAD5114390.1"/>
    <property type="molecule type" value="Genomic_DNA"/>
</dbReference>
<dbReference type="OrthoDB" id="843225at2759"/>
<proteinExistence type="predicted"/>
<dbReference type="InterPro" id="IPR014729">
    <property type="entry name" value="Rossmann-like_a/b/a_fold"/>
</dbReference>
<feature type="domain" description="UspA" evidence="1">
    <location>
        <begin position="6"/>
        <end position="110"/>
    </location>
</feature>
<dbReference type="PANTHER" id="PTHR46989">
    <property type="entry name" value="USP DOMAIN-CONTAINING PROTEIN"/>
    <property type="match status" value="1"/>
</dbReference>
<reference evidence="2 3" key="1">
    <citation type="submission" date="2020-08" db="EMBL/GenBank/DDBJ databases">
        <authorList>
            <person name="Hejnol A."/>
        </authorList>
    </citation>
    <scope>NUCLEOTIDE SEQUENCE [LARGE SCALE GENOMIC DNA]</scope>
</reference>
<evidence type="ECO:0000259" key="1">
    <source>
        <dbReference type="Pfam" id="PF00582"/>
    </source>
</evidence>
<dbReference type="InterPro" id="IPR006016">
    <property type="entry name" value="UspA"/>
</dbReference>
<dbReference type="Gene3D" id="3.40.50.620">
    <property type="entry name" value="HUPs"/>
    <property type="match status" value="1"/>
</dbReference>
<dbReference type="SUPFAM" id="SSF52402">
    <property type="entry name" value="Adenine nucleotide alpha hydrolases-like"/>
    <property type="match status" value="1"/>
</dbReference>
<dbReference type="PANTHER" id="PTHR46989:SF3">
    <property type="entry name" value="USPA DOMAIN-CONTAINING PROTEIN"/>
    <property type="match status" value="1"/>
</dbReference>